<dbReference type="RefSeq" id="WP_286305100.1">
    <property type="nucleotide sequence ID" value="NZ_AP027741.1"/>
</dbReference>
<feature type="transmembrane region" description="Helical" evidence="1">
    <location>
        <begin position="20"/>
        <end position="41"/>
    </location>
</feature>
<name>A0ABP3D196_9GAMM</name>
<dbReference type="EMBL" id="BAAADG010000003">
    <property type="protein sequence ID" value="GAA0220687.1"/>
    <property type="molecule type" value="Genomic_DNA"/>
</dbReference>
<accession>A0ABP3D196</accession>
<sequence length="80" mass="9613">MSTFFLLELFLKYHGMPHLLMFMGTDALIILAFYFIIRSVYSPENERHYREESFIPLDDDSDEEKQLFGTHQTFSSRRNK</sequence>
<evidence type="ECO:0000313" key="2">
    <source>
        <dbReference type="EMBL" id="GAA0220687.1"/>
    </source>
</evidence>
<proteinExistence type="predicted"/>
<dbReference type="Proteomes" id="UP001501476">
    <property type="component" value="Unassembled WGS sequence"/>
</dbReference>
<evidence type="ECO:0000313" key="3">
    <source>
        <dbReference type="Proteomes" id="UP001501476"/>
    </source>
</evidence>
<reference evidence="3" key="1">
    <citation type="journal article" date="2019" name="Int. J. Syst. Evol. Microbiol.">
        <title>The Global Catalogue of Microorganisms (GCM) 10K type strain sequencing project: providing services to taxonomists for standard genome sequencing and annotation.</title>
        <authorList>
            <consortium name="The Broad Institute Genomics Platform"/>
            <consortium name="The Broad Institute Genome Sequencing Center for Infectious Disease"/>
            <person name="Wu L."/>
            <person name="Ma J."/>
        </authorList>
    </citation>
    <scope>NUCLEOTIDE SEQUENCE [LARGE SCALE GENOMIC DNA]</scope>
    <source>
        <strain evidence="3">JCM 6886</strain>
    </source>
</reference>
<organism evidence="2 3">
    <name type="scientific">Methylophaga marina</name>
    <dbReference type="NCBI Taxonomy" id="45495"/>
    <lineage>
        <taxon>Bacteria</taxon>
        <taxon>Pseudomonadati</taxon>
        <taxon>Pseudomonadota</taxon>
        <taxon>Gammaproteobacteria</taxon>
        <taxon>Thiotrichales</taxon>
        <taxon>Piscirickettsiaceae</taxon>
        <taxon>Methylophaga</taxon>
    </lineage>
</organism>
<keyword evidence="1" id="KW-1133">Transmembrane helix</keyword>
<comment type="caution">
    <text evidence="2">The sequence shown here is derived from an EMBL/GenBank/DDBJ whole genome shotgun (WGS) entry which is preliminary data.</text>
</comment>
<keyword evidence="1" id="KW-0472">Membrane</keyword>
<protein>
    <submittedName>
        <fullName evidence="2">Uncharacterized protein</fullName>
    </submittedName>
</protein>
<keyword evidence="1" id="KW-0812">Transmembrane</keyword>
<evidence type="ECO:0000256" key="1">
    <source>
        <dbReference type="SAM" id="Phobius"/>
    </source>
</evidence>
<keyword evidence="3" id="KW-1185">Reference proteome</keyword>
<gene>
    <name evidence="2" type="ORF">GCM10008964_10290</name>
</gene>